<dbReference type="CDD" id="cd17949">
    <property type="entry name" value="DEADc_DDX31"/>
    <property type="match status" value="1"/>
</dbReference>
<evidence type="ECO:0000259" key="17">
    <source>
        <dbReference type="PROSITE" id="PS51194"/>
    </source>
</evidence>
<keyword evidence="3" id="KW-0690">Ribosome biogenesis</keyword>
<comment type="subcellular location">
    <subcellularLocation>
        <location evidence="2">Nucleus</location>
        <location evidence="2">Nucleolus</location>
    </subcellularLocation>
</comment>
<dbReference type="Pfam" id="PF00270">
    <property type="entry name" value="DEAD"/>
    <property type="match status" value="1"/>
</dbReference>
<dbReference type="SMART" id="SM00490">
    <property type="entry name" value="HELICc"/>
    <property type="match status" value="1"/>
</dbReference>
<keyword evidence="4" id="KW-0698">rRNA processing</keyword>
<dbReference type="Proteomes" id="UP000006968">
    <property type="component" value="Chromosome XI"/>
</dbReference>
<evidence type="ECO:0000313" key="19">
    <source>
        <dbReference type="EMBL" id="EJS42933.1"/>
    </source>
</evidence>
<dbReference type="SMART" id="SM00487">
    <property type="entry name" value="DEXDc"/>
    <property type="match status" value="1"/>
</dbReference>
<dbReference type="InterPro" id="IPR027417">
    <property type="entry name" value="P-loop_NTPase"/>
</dbReference>
<evidence type="ECO:0000256" key="9">
    <source>
        <dbReference type="ARBA" id="ARBA00022884"/>
    </source>
</evidence>
<dbReference type="Pfam" id="PF00271">
    <property type="entry name" value="Helicase_C"/>
    <property type="match status" value="1"/>
</dbReference>
<keyword evidence="7 14" id="KW-0347">Helicase</keyword>
<evidence type="ECO:0000256" key="3">
    <source>
        <dbReference type="ARBA" id="ARBA00022517"/>
    </source>
</evidence>
<dbReference type="GO" id="GO:0005730">
    <property type="term" value="C:nucleolus"/>
    <property type="evidence" value="ECO:0007669"/>
    <property type="project" value="UniProtKB-SubCell"/>
</dbReference>
<dbReference type="OrthoDB" id="422663at2759"/>
<evidence type="ECO:0000256" key="7">
    <source>
        <dbReference type="ARBA" id="ARBA00022806"/>
    </source>
</evidence>
<evidence type="ECO:0000256" key="1">
    <source>
        <dbReference type="ARBA" id="ARBA00003706"/>
    </source>
</evidence>
<gene>
    <name evidence="19" type="ORF">SU7_2056</name>
</gene>
<accession>J8PZX2</accession>
<keyword evidence="8 14" id="KW-0067">ATP-binding</keyword>
<evidence type="ECO:0000256" key="5">
    <source>
        <dbReference type="ARBA" id="ARBA00022741"/>
    </source>
</evidence>
<sequence>MSDDDSMLLNFSTNYDAPGDSFKQATKVTGGRWKDRRRMKMKLDGKLGSRKRRADAGGDQTMKSEKEDRSSKKTHRDNANGSAVQERPNAIKGQNTQGRMLPADSQFVSSLFTSNREITTAVNTNIHDESVAINPSNAPLKSDLFASLGVSDVLVSHLEQKMRIQKPTSIQKQAIPQIMANAGKNDFFIHAQTGSGKTLSYLLPIISTVLNMETHVDRSSGAFALIVAPTRELASQIYQVCSTLISCCHYLVPCLLIGGERKKSEKARLRKGCNFIIGTPGRILDHLQNTKVIKEQLSQSLRYIVLDEGDKLMELGFDETISNIINIVHDIPINSEKFPKLPHKLVHMLCSATLTDGVNKLRNVALKDYKLISNGTKKDSDAVTVAPDQLLQRITIVPPKLRLVTLAATLNNITKDFVASDPQSKTLRTIVFVSCSDSVEFHYDAFSGSDGHHKNLTGDSVRLLTKGNTMFPCFSGSEDPNMVIYKLHGSLSQQARTSTLQHFARDNETTKGKHLIMFCTDVASRGLDLPQVGSVIELDPPFAVEDHLHRVGRTARAGEKGESLLFLLPGEEEKYMDYIQPYHPMGWELLQFDKEILMPAFKDVNVNRNDKFIRKDDKPSKNKDGDDKEYEWDTNATTWHLNIERRVVGDSTLKNLAVKGFISHVRAYATHISQEKKFFNVKFLHLGHLAKSFGLRERPKAMGLQSSKDGNSEKPAKENSKNKMFRMARMAEKQIASEFNY</sequence>
<feature type="region of interest" description="Disordered" evidence="15">
    <location>
        <begin position="701"/>
        <end position="725"/>
    </location>
</feature>
<dbReference type="SUPFAM" id="SSF52540">
    <property type="entry name" value="P-loop containing nucleoside triphosphate hydrolases"/>
    <property type="match status" value="2"/>
</dbReference>
<evidence type="ECO:0000256" key="13">
    <source>
        <dbReference type="PROSITE-ProRule" id="PRU00552"/>
    </source>
</evidence>
<comment type="caution">
    <text evidence="19">The sequence shown here is derived from an EMBL/GenBank/DDBJ whole genome shotgun (WGS) entry which is preliminary data.</text>
</comment>
<dbReference type="GO" id="GO:0003723">
    <property type="term" value="F:RNA binding"/>
    <property type="evidence" value="ECO:0007669"/>
    <property type="project" value="UniProtKB-UniRule"/>
</dbReference>
<proteinExistence type="inferred from homology"/>
<feature type="compositionally biased region" description="Basic and acidic residues" evidence="15">
    <location>
        <begin position="62"/>
        <end position="71"/>
    </location>
</feature>
<dbReference type="InterPro" id="IPR025313">
    <property type="entry name" value="SPB4-like_CTE"/>
</dbReference>
<dbReference type="FunFam" id="3.40.50.300:FF:002326">
    <property type="entry name" value="ATP-dependent RNA helicase DBP7"/>
    <property type="match status" value="1"/>
</dbReference>
<evidence type="ECO:0000313" key="20">
    <source>
        <dbReference type="Proteomes" id="UP000006968"/>
    </source>
</evidence>
<evidence type="ECO:0000256" key="14">
    <source>
        <dbReference type="RuleBase" id="RU365068"/>
    </source>
</evidence>
<comment type="domain">
    <text evidence="14">The Q motif is unique to and characteristic of the DEAD box family of RNA helicases and controls ATP binding and hydrolysis.</text>
</comment>
<dbReference type="InterPro" id="IPR001650">
    <property type="entry name" value="Helicase_C-like"/>
</dbReference>
<evidence type="ECO:0000256" key="4">
    <source>
        <dbReference type="ARBA" id="ARBA00022552"/>
    </source>
</evidence>
<dbReference type="EMBL" id="ALIE01000128">
    <property type="protein sequence ID" value="EJS42933.1"/>
    <property type="molecule type" value="Genomic_DNA"/>
</dbReference>
<dbReference type="EC" id="3.6.4.13" evidence="14"/>
<name>J8PZX2_SACAR</name>
<feature type="domain" description="Helicase ATP-binding" evidence="16">
    <location>
        <begin position="178"/>
        <end position="372"/>
    </location>
</feature>
<reference evidence="19 20" key="1">
    <citation type="journal article" date="2013" name="BMC Genomics">
        <title>High quality de novo sequencing and assembly of the Saccharomyces arboricolus genome.</title>
        <authorList>
            <person name="Liti G."/>
            <person name="Nguyen Ba A.N."/>
            <person name="Blythe M."/>
            <person name="Mueller C.A."/>
            <person name="Bergstroem A."/>
            <person name="Cubillos F.A."/>
            <person name="Dafhnis-Calas F."/>
            <person name="Khoshraftar S."/>
            <person name="Malla S."/>
            <person name="Mehta N."/>
            <person name="Siow C.C."/>
            <person name="Warringer J."/>
            <person name="Moses A.M."/>
            <person name="Louis E.J."/>
            <person name="Nieduszynski C.A."/>
        </authorList>
    </citation>
    <scope>NUCLEOTIDE SEQUENCE [LARGE SCALE GENOMIC DNA]</scope>
    <source>
        <strain evidence="20">H-6 / AS 2.3317 / CBS 10644</strain>
    </source>
</reference>
<protein>
    <recommendedName>
        <fullName evidence="14">ATP-dependent RNA helicase</fullName>
        <ecNumber evidence="14">3.6.4.13</ecNumber>
    </recommendedName>
</protein>
<evidence type="ECO:0000256" key="11">
    <source>
        <dbReference type="ARBA" id="ARBA00037933"/>
    </source>
</evidence>
<dbReference type="HOGENOM" id="CLU_003041_26_2_1"/>
<evidence type="ECO:0000256" key="12">
    <source>
        <dbReference type="ARBA" id="ARBA00047984"/>
    </source>
</evidence>
<dbReference type="SMART" id="SM01178">
    <property type="entry name" value="DUF4217"/>
    <property type="match status" value="1"/>
</dbReference>
<dbReference type="CDD" id="cd18787">
    <property type="entry name" value="SF2_C_DEAD"/>
    <property type="match status" value="1"/>
</dbReference>
<dbReference type="Pfam" id="PF13959">
    <property type="entry name" value="CTE_SPB4"/>
    <property type="match status" value="1"/>
</dbReference>
<dbReference type="GO" id="GO:0006364">
    <property type="term" value="P:rRNA processing"/>
    <property type="evidence" value="ECO:0007669"/>
    <property type="project" value="UniProtKB-KW"/>
</dbReference>
<comment type="similarity">
    <text evidence="11">Belongs to the DEAD box helicase family. DDX31/DBP7 subfamily.</text>
</comment>
<evidence type="ECO:0000256" key="15">
    <source>
        <dbReference type="SAM" id="MobiDB-lite"/>
    </source>
</evidence>
<comment type="function">
    <text evidence="14">RNA helicase.</text>
</comment>
<comment type="function">
    <text evidence="1">ATP-binding RNA helicase involved in the biogenesis of 60S ribosomal subunits and is required for the normal formation of 25S and 5.8S rRNAs.</text>
</comment>
<dbReference type="PANTHER" id="PTHR24031">
    <property type="entry name" value="RNA HELICASE"/>
    <property type="match status" value="1"/>
</dbReference>
<keyword evidence="10" id="KW-0539">Nucleus</keyword>
<dbReference type="PROSITE" id="PS51194">
    <property type="entry name" value="HELICASE_CTER"/>
    <property type="match status" value="1"/>
</dbReference>
<comment type="catalytic activity">
    <reaction evidence="12 14">
        <text>ATP + H2O = ADP + phosphate + H(+)</text>
        <dbReference type="Rhea" id="RHEA:13065"/>
        <dbReference type="ChEBI" id="CHEBI:15377"/>
        <dbReference type="ChEBI" id="CHEBI:15378"/>
        <dbReference type="ChEBI" id="CHEBI:30616"/>
        <dbReference type="ChEBI" id="CHEBI:43474"/>
        <dbReference type="ChEBI" id="CHEBI:456216"/>
        <dbReference type="EC" id="3.6.4.13"/>
    </reaction>
</comment>
<feature type="region of interest" description="Disordered" evidence="15">
    <location>
        <begin position="1"/>
        <end position="99"/>
    </location>
</feature>
<feature type="compositionally biased region" description="Basic and acidic residues" evidence="15">
    <location>
        <begin position="710"/>
        <end position="721"/>
    </location>
</feature>
<dbReference type="InterPro" id="IPR014014">
    <property type="entry name" value="RNA_helicase_DEAD_Q_motif"/>
</dbReference>
<dbReference type="AlphaFoldDB" id="J8PZX2"/>
<feature type="domain" description="Helicase C-terminal" evidence="17">
    <location>
        <begin position="412"/>
        <end position="605"/>
    </location>
</feature>
<dbReference type="GO" id="GO:0016787">
    <property type="term" value="F:hydrolase activity"/>
    <property type="evidence" value="ECO:0007669"/>
    <property type="project" value="UniProtKB-KW"/>
</dbReference>
<evidence type="ECO:0000256" key="2">
    <source>
        <dbReference type="ARBA" id="ARBA00004604"/>
    </source>
</evidence>
<evidence type="ECO:0000256" key="6">
    <source>
        <dbReference type="ARBA" id="ARBA00022801"/>
    </source>
</evidence>
<feature type="domain" description="DEAD-box RNA helicase Q" evidence="18">
    <location>
        <begin position="143"/>
        <end position="172"/>
    </location>
</feature>
<dbReference type="Gene3D" id="3.40.50.300">
    <property type="entry name" value="P-loop containing nucleotide triphosphate hydrolases"/>
    <property type="match status" value="2"/>
</dbReference>
<dbReference type="PROSITE" id="PS51192">
    <property type="entry name" value="HELICASE_ATP_BIND_1"/>
    <property type="match status" value="1"/>
</dbReference>
<dbReference type="GO" id="GO:0005524">
    <property type="term" value="F:ATP binding"/>
    <property type="evidence" value="ECO:0007669"/>
    <property type="project" value="UniProtKB-UniRule"/>
</dbReference>
<evidence type="ECO:0000259" key="16">
    <source>
        <dbReference type="PROSITE" id="PS51192"/>
    </source>
</evidence>
<keyword evidence="20" id="KW-1185">Reference proteome</keyword>
<feature type="short sequence motif" description="Q motif" evidence="13">
    <location>
        <begin position="143"/>
        <end position="172"/>
    </location>
</feature>
<evidence type="ECO:0000256" key="8">
    <source>
        <dbReference type="ARBA" id="ARBA00022840"/>
    </source>
</evidence>
<dbReference type="PROSITE" id="PS51195">
    <property type="entry name" value="Q_MOTIF"/>
    <property type="match status" value="1"/>
</dbReference>
<evidence type="ECO:0000259" key="18">
    <source>
        <dbReference type="PROSITE" id="PS51195"/>
    </source>
</evidence>
<evidence type="ECO:0000256" key="10">
    <source>
        <dbReference type="ARBA" id="ARBA00023242"/>
    </source>
</evidence>
<dbReference type="GO" id="GO:0003724">
    <property type="term" value="F:RNA helicase activity"/>
    <property type="evidence" value="ECO:0007669"/>
    <property type="project" value="UniProtKB-EC"/>
</dbReference>
<keyword evidence="5 14" id="KW-0547">Nucleotide-binding</keyword>
<dbReference type="InterPro" id="IPR014001">
    <property type="entry name" value="Helicase_ATP-bd"/>
</dbReference>
<keyword evidence="9 14" id="KW-0694">RNA-binding</keyword>
<dbReference type="InterPro" id="IPR011545">
    <property type="entry name" value="DEAD/DEAH_box_helicase_dom"/>
</dbReference>
<organism evidence="19 20">
    <name type="scientific">Saccharomyces arboricola (strain H-6 / AS 2.3317 / CBS 10644)</name>
    <name type="common">Yeast</name>
    <dbReference type="NCBI Taxonomy" id="1160507"/>
    <lineage>
        <taxon>Eukaryota</taxon>
        <taxon>Fungi</taxon>
        <taxon>Dikarya</taxon>
        <taxon>Ascomycota</taxon>
        <taxon>Saccharomycotina</taxon>
        <taxon>Saccharomycetes</taxon>
        <taxon>Saccharomycetales</taxon>
        <taxon>Saccharomycetaceae</taxon>
        <taxon>Saccharomyces</taxon>
    </lineage>
</organism>
<keyword evidence="6 14" id="KW-0378">Hydrolase</keyword>